<dbReference type="HOGENOM" id="CLU_013290_0_0_1"/>
<evidence type="ECO:0000313" key="3">
    <source>
        <dbReference type="EMBL" id="EJT78706.1"/>
    </source>
</evidence>
<evidence type="ECO:0000259" key="2">
    <source>
        <dbReference type="Pfam" id="PF19343"/>
    </source>
</evidence>
<reference evidence="5" key="1">
    <citation type="submission" date="2010-07" db="EMBL/GenBank/DDBJ databases">
        <title>The genome sequence of Gaeumannomyces graminis var. tritici strain R3-111a-1.</title>
        <authorList>
            <consortium name="The Broad Institute Genome Sequencing Platform"/>
            <person name="Ma L.-J."/>
            <person name="Dead R."/>
            <person name="Young S."/>
            <person name="Zeng Q."/>
            <person name="Koehrsen M."/>
            <person name="Alvarado L."/>
            <person name="Berlin A."/>
            <person name="Chapman S.B."/>
            <person name="Chen Z."/>
            <person name="Freedman E."/>
            <person name="Gellesch M."/>
            <person name="Goldberg J."/>
            <person name="Griggs A."/>
            <person name="Gujja S."/>
            <person name="Heilman E.R."/>
            <person name="Heiman D."/>
            <person name="Hepburn T."/>
            <person name="Howarth C."/>
            <person name="Jen D."/>
            <person name="Larson L."/>
            <person name="Mehta T."/>
            <person name="Neiman D."/>
            <person name="Pearson M."/>
            <person name="Roberts A."/>
            <person name="Saif S."/>
            <person name="Shea T."/>
            <person name="Shenoy N."/>
            <person name="Sisk P."/>
            <person name="Stolte C."/>
            <person name="Sykes S."/>
            <person name="Walk T."/>
            <person name="White J."/>
            <person name="Yandava C."/>
            <person name="Haas B."/>
            <person name="Nusbaum C."/>
            <person name="Birren B."/>
        </authorList>
    </citation>
    <scope>NUCLEOTIDE SEQUENCE [LARGE SCALE GENOMIC DNA]</scope>
    <source>
        <strain evidence="5">R3-111a-1</strain>
    </source>
</reference>
<dbReference type="GO" id="GO:0008289">
    <property type="term" value="F:lipid binding"/>
    <property type="evidence" value="ECO:0007669"/>
    <property type="project" value="InterPro"/>
</dbReference>
<dbReference type="VEuPathDB" id="FungiDB:GGTG_03804"/>
<dbReference type="InterPro" id="IPR045967">
    <property type="entry name" value="HAM1-like_N"/>
</dbReference>
<dbReference type="STRING" id="644352.J3NRA0"/>
<accession>J3NRA0</accession>
<dbReference type="PANTHER" id="PTHR31138">
    <property type="entry name" value="CHROMOSOME 19, WHOLE GENOME SHOTGUN SEQUENCE"/>
    <property type="match status" value="1"/>
</dbReference>
<proteinExistence type="predicted"/>
<keyword evidence="5" id="KW-1185">Reference proteome</keyword>
<dbReference type="Proteomes" id="UP000006039">
    <property type="component" value="Unassembled WGS sequence"/>
</dbReference>
<dbReference type="InterPro" id="IPR017943">
    <property type="entry name" value="Bactericidal_perm-incr_a/b_dom"/>
</dbReference>
<dbReference type="GeneID" id="20344262"/>
<dbReference type="OrthoDB" id="5407957at2759"/>
<evidence type="ECO:0000313" key="4">
    <source>
        <dbReference type="EnsemblFungi" id="EJT78706"/>
    </source>
</evidence>
<feature type="domain" description="HAM1-like N-terminal" evidence="2">
    <location>
        <begin position="199"/>
        <end position="605"/>
    </location>
</feature>
<dbReference type="AlphaFoldDB" id="J3NRA0"/>
<reference evidence="3" key="2">
    <citation type="submission" date="2010-07" db="EMBL/GenBank/DDBJ databases">
        <authorList>
            <consortium name="The Broad Institute Genome Sequencing Platform"/>
            <consortium name="Broad Institute Genome Sequencing Center for Infectious Disease"/>
            <person name="Ma L.-J."/>
            <person name="Dead R."/>
            <person name="Young S."/>
            <person name="Zeng Q."/>
            <person name="Koehrsen M."/>
            <person name="Alvarado L."/>
            <person name="Berlin A."/>
            <person name="Chapman S.B."/>
            <person name="Chen Z."/>
            <person name="Freedman E."/>
            <person name="Gellesch M."/>
            <person name="Goldberg J."/>
            <person name="Griggs A."/>
            <person name="Gujja S."/>
            <person name="Heilman E.R."/>
            <person name="Heiman D."/>
            <person name="Hepburn T."/>
            <person name="Howarth C."/>
            <person name="Jen D."/>
            <person name="Larson L."/>
            <person name="Mehta T."/>
            <person name="Neiman D."/>
            <person name="Pearson M."/>
            <person name="Roberts A."/>
            <person name="Saif S."/>
            <person name="Shea T."/>
            <person name="Shenoy N."/>
            <person name="Sisk P."/>
            <person name="Stolte C."/>
            <person name="Sykes S."/>
            <person name="Walk T."/>
            <person name="White J."/>
            <person name="Yandava C."/>
            <person name="Haas B."/>
            <person name="Nusbaum C."/>
            <person name="Birren B."/>
        </authorList>
    </citation>
    <scope>NUCLEOTIDE SEQUENCE</scope>
    <source>
        <strain evidence="3">R3-111a-1</strain>
    </source>
</reference>
<dbReference type="EnsemblFungi" id="EJT78706">
    <property type="protein sequence ID" value="EJT78706"/>
    <property type="gene ID" value="GGTG_03804"/>
</dbReference>
<name>J3NRA0_GAET3</name>
<reference evidence="4" key="4">
    <citation type="journal article" date="2015" name="G3 (Bethesda)">
        <title>Genome sequences of three phytopathogenic species of the Magnaporthaceae family of fungi.</title>
        <authorList>
            <person name="Okagaki L.H."/>
            <person name="Nunes C.C."/>
            <person name="Sailsbery J."/>
            <person name="Clay B."/>
            <person name="Brown D."/>
            <person name="John T."/>
            <person name="Oh Y."/>
            <person name="Young N."/>
            <person name="Fitzgerald M."/>
            <person name="Haas B.J."/>
            <person name="Zeng Q."/>
            <person name="Young S."/>
            <person name="Adiconis X."/>
            <person name="Fan L."/>
            <person name="Levin J.Z."/>
            <person name="Mitchell T.K."/>
            <person name="Okubara P.A."/>
            <person name="Farman M.L."/>
            <person name="Kohn L.M."/>
            <person name="Birren B."/>
            <person name="Ma L.-J."/>
            <person name="Dean R.A."/>
        </authorList>
    </citation>
    <scope>NUCLEOTIDE SEQUENCE</scope>
    <source>
        <strain evidence="4">R3-111a-1</strain>
    </source>
</reference>
<feature type="region of interest" description="Disordered" evidence="1">
    <location>
        <begin position="201"/>
        <end position="249"/>
    </location>
</feature>
<reference evidence="4" key="5">
    <citation type="submission" date="2018-04" db="UniProtKB">
        <authorList>
            <consortium name="EnsemblFungi"/>
        </authorList>
    </citation>
    <scope>IDENTIFICATION</scope>
    <source>
        <strain evidence="4">R3-111a-1</strain>
    </source>
</reference>
<organism evidence="3">
    <name type="scientific">Gaeumannomyces tritici (strain R3-111a-1)</name>
    <name type="common">Wheat and barley take-all root rot fungus</name>
    <name type="synonym">Gaeumannomyces graminis var. tritici</name>
    <dbReference type="NCBI Taxonomy" id="644352"/>
    <lineage>
        <taxon>Eukaryota</taxon>
        <taxon>Fungi</taxon>
        <taxon>Dikarya</taxon>
        <taxon>Ascomycota</taxon>
        <taxon>Pezizomycotina</taxon>
        <taxon>Sordariomycetes</taxon>
        <taxon>Sordariomycetidae</taxon>
        <taxon>Magnaporthales</taxon>
        <taxon>Magnaporthaceae</taxon>
        <taxon>Gaeumannomyces</taxon>
    </lineage>
</organism>
<protein>
    <recommendedName>
        <fullName evidence="2">HAM1-like N-terminal domain-containing protein</fullName>
    </recommendedName>
</protein>
<feature type="compositionally biased region" description="Basic and acidic residues" evidence="1">
    <location>
        <begin position="233"/>
        <end position="249"/>
    </location>
</feature>
<dbReference type="Pfam" id="PF19343">
    <property type="entry name" value="HAM1_N"/>
    <property type="match status" value="1"/>
</dbReference>
<sequence>MDPRTAAEMFTCCGLCGPTEEEQREPLLAQYDDETSMQAALHQKLHTYQMLRALSQGYMPTNEQLIINLRTLMASELLHPSPPADDLSDSGRALLHFSRETLKNIIELLQHKNSEDQVQDFIWHLSQVRVSVDFEDIANRAAKAQSKAHTAAAYESLRTVGSLLLTNSDFRLFLSDLGTVGKEVFSDTALKLSEVSKKAAKQIEPSQEEQESLKQLGTESNGKQPEVDSDQSLTRKEDQGPTEGELTKEMEDVTSVLAEGVAEVASEAQHSLVDHIKGPEKDALLYRLKSAVTNLRQRQDYSNSVSTLSLLLKRYAMVYSHVVDDAMQVAEDDVNVNPETDRAMKNFWSLVKSFGDRKEWEELERRLNKITERGQSDPDFDELVRQVGNSVEALLSDPSFYDQAEERLKELRNQSQELASGPTIRQEVDGALAQLQVVVQSVLHDADIARLLNTMSKVGRILSPGSSYINADLVADCVNVFVPLLVQGIQYVPIPRLEVSTPDVDLLLENLVLEPGRTINGSSFLPYRLRVETRNDLEIRKTRQLKTTSSVQSIVAIKLDGLSIAAQDVGFWVRAHSGLIRWADEGIASFRLDERGMDVHIEVEVGKERLEKMLTLRSVKVTIHELDYTLRQSKLSWGAWLLKPFVLPLMRRALELQVATAVSDGLQAANRELLYARERLRATRVADPDSLWTFVRAVAARLAPADDPDVETCIGITEPGRGVFKGVYAPGSLVKLWNEEAAQAKDRVLEQESGGWRNDIFDVQTTPAM</sequence>
<evidence type="ECO:0000256" key="1">
    <source>
        <dbReference type="SAM" id="MobiDB-lite"/>
    </source>
</evidence>
<feature type="compositionally biased region" description="Polar residues" evidence="1">
    <location>
        <begin position="213"/>
        <end position="223"/>
    </location>
</feature>
<reference evidence="3" key="3">
    <citation type="submission" date="2010-09" db="EMBL/GenBank/DDBJ databases">
        <title>Annotation of Gaeumannomyces graminis var. tritici R3-111a-1.</title>
        <authorList>
            <consortium name="The Broad Institute Genome Sequencing Platform"/>
            <person name="Ma L.-J."/>
            <person name="Dead R."/>
            <person name="Young S.K."/>
            <person name="Zeng Q."/>
            <person name="Gargeya S."/>
            <person name="Fitzgerald M."/>
            <person name="Haas B."/>
            <person name="Abouelleil A."/>
            <person name="Alvarado L."/>
            <person name="Arachchi H.M."/>
            <person name="Berlin A."/>
            <person name="Brown A."/>
            <person name="Chapman S.B."/>
            <person name="Chen Z."/>
            <person name="Dunbar C."/>
            <person name="Freedman E."/>
            <person name="Gearin G."/>
            <person name="Gellesch M."/>
            <person name="Goldberg J."/>
            <person name="Griggs A."/>
            <person name="Gujja S."/>
            <person name="Heiman D."/>
            <person name="Howarth C."/>
            <person name="Larson L."/>
            <person name="Lui A."/>
            <person name="MacDonald P.J.P."/>
            <person name="Mehta T."/>
            <person name="Montmayeur A."/>
            <person name="Murphy C."/>
            <person name="Neiman D."/>
            <person name="Pearson M."/>
            <person name="Priest M."/>
            <person name="Roberts A."/>
            <person name="Saif S."/>
            <person name="Shea T."/>
            <person name="Shenoy N."/>
            <person name="Sisk P."/>
            <person name="Stolte C."/>
            <person name="Sykes S."/>
            <person name="Yandava C."/>
            <person name="Wortman J."/>
            <person name="Nusbaum C."/>
            <person name="Birren B."/>
        </authorList>
    </citation>
    <scope>NUCLEOTIDE SEQUENCE</scope>
    <source>
        <strain evidence="3">R3-111a-1</strain>
    </source>
</reference>
<evidence type="ECO:0000313" key="5">
    <source>
        <dbReference type="Proteomes" id="UP000006039"/>
    </source>
</evidence>
<dbReference type="eggNOG" id="ENOG502SIPH">
    <property type="taxonomic scope" value="Eukaryota"/>
</dbReference>
<dbReference type="EMBL" id="GL385396">
    <property type="protein sequence ID" value="EJT78706.1"/>
    <property type="molecule type" value="Genomic_DNA"/>
</dbReference>
<gene>
    <name evidence="4" type="primary">20344262</name>
    <name evidence="3" type="ORF">GGTG_03804</name>
</gene>
<dbReference type="PANTHER" id="PTHR31138:SF4">
    <property type="entry name" value="DUF5923 DOMAIN-CONTAINING PROTEIN"/>
    <property type="match status" value="1"/>
</dbReference>
<dbReference type="RefSeq" id="XP_009219851.1">
    <property type="nucleotide sequence ID" value="XM_009221587.1"/>
</dbReference>
<dbReference type="SUPFAM" id="SSF55394">
    <property type="entry name" value="Bactericidal permeability-increasing protein, BPI"/>
    <property type="match status" value="1"/>
</dbReference>